<dbReference type="Gene3D" id="1.10.150.130">
    <property type="match status" value="1"/>
</dbReference>
<reference evidence="13" key="1">
    <citation type="submission" date="2016-06" db="EMBL/GenBank/DDBJ databases">
        <title>Draft genome sequence of Desulfoplanes formicivorans strain Pf12B.</title>
        <authorList>
            <person name="Watanabe M."/>
            <person name="Kojima H."/>
            <person name="Fukui M."/>
        </authorList>
    </citation>
    <scope>NUCLEOTIDE SEQUENCE [LARGE SCALE GENOMIC DNA]</scope>
    <source>
        <strain evidence="13">Pf12B</strain>
    </source>
</reference>
<accession>A0A194AI33</accession>
<dbReference type="NCBIfam" id="NF001399">
    <property type="entry name" value="PRK00283.1"/>
    <property type="match status" value="1"/>
</dbReference>
<evidence type="ECO:0000256" key="6">
    <source>
        <dbReference type="ARBA" id="ARBA00023125"/>
    </source>
</evidence>
<protein>
    <recommendedName>
        <fullName evidence="9">Tyrosine recombinase XerC</fullName>
    </recommendedName>
</protein>
<dbReference type="GO" id="GO:0009037">
    <property type="term" value="F:tyrosine-based site-specific recombinase activity"/>
    <property type="evidence" value="ECO:0007669"/>
    <property type="project" value="UniProtKB-UniRule"/>
</dbReference>
<feature type="active site" evidence="9">
    <location>
        <position position="154"/>
    </location>
</feature>
<evidence type="ECO:0000259" key="11">
    <source>
        <dbReference type="PROSITE" id="PS51900"/>
    </source>
</evidence>
<dbReference type="GO" id="GO:0007059">
    <property type="term" value="P:chromosome segregation"/>
    <property type="evidence" value="ECO:0007669"/>
    <property type="project" value="UniProtKB-UniRule"/>
</dbReference>
<dbReference type="HAMAP" id="MF_01808">
    <property type="entry name" value="Recomb_XerC_XerD"/>
    <property type="match status" value="1"/>
</dbReference>
<dbReference type="InterPro" id="IPR002104">
    <property type="entry name" value="Integrase_catalytic"/>
</dbReference>
<keyword evidence="8 9" id="KW-0131">Cell cycle</keyword>
<dbReference type="AlphaFoldDB" id="A0A194AI33"/>
<proteinExistence type="inferred from homology"/>
<evidence type="ECO:0000256" key="5">
    <source>
        <dbReference type="ARBA" id="ARBA00022908"/>
    </source>
</evidence>
<comment type="caution">
    <text evidence="12">The sequence shown here is derived from an EMBL/GenBank/DDBJ whole genome shotgun (WGS) entry which is preliminary data.</text>
</comment>
<dbReference type="InterPro" id="IPR023009">
    <property type="entry name" value="Tyrosine_recombinase_XerC/XerD"/>
</dbReference>
<dbReference type="InterPro" id="IPR010998">
    <property type="entry name" value="Integrase_recombinase_N"/>
</dbReference>
<dbReference type="GO" id="GO:0006313">
    <property type="term" value="P:DNA transposition"/>
    <property type="evidence" value="ECO:0007669"/>
    <property type="project" value="UniProtKB-UniRule"/>
</dbReference>
<keyword evidence="7 9" id="KW-0233">DNA recombination</keyword>
<keyword evidence="6 9" id="KW-0238">DNA-binding</keyword>
<dbReference type="InterPro" id="IPR004107">
    <property type="entry name" value="Integrase_SAM-like_N"/>
</dbReference>
<dbReference type="GO" id="GO:0051301">
    <property type="term" value="P:cell division"/>
    <property type="evidence" value="ECO:0007669"/>
    <property type="project" value="UniProtKB-KW"/>
</dbReference>
<comment type="similarity">
    <text evidence="9">Belongs to the 'phage' integrase family. XerC subfamily.</text>
</comment>
<comment type="subunit">
    <text evidence="9">Forms a cyclic heterotetrameric complex composed of two molecules of XerC and two molecules of XerD.</text>
</comment>
<dbReference type="SUPFAM" id="SSF56349">
    <property type="entry name" value="DNA breaking-rejoining enzymes"/>
    <property type="match status" value="1"/>
</dbReference>
<keyword evidence="3 9" id="KW-0132">Cell division</keyword>
<evidence type="ECO:0000256" key="8">
    <source>
        <dbReference type="ARBA" id="ARBA00023306"/>
    </source>
</evidence>
<sequence length="308" mass="34165">MSLTDDVPELVRTYLDHLRYERGYSLATVEGYARDLVQFHTVLQAQGLDLGQPADIGTRQVHAYLVELHRRGLAKSSVARKLSSLRGYFRYLIVRKLIAHDPCEGVHNPKQLKPQPTFLNVDQAISLMQARVQEGPQGVRDQALVELLYGSGLRISEALGLDVGDIDPGRLFIKVAGKGGKERIVPLTAVSLERINAYLQVRSALAPSPGEKALFLGQRGKRLSRRQAARIIKSLCVAAGLPQSVSPHALRHSFASHLLASGADLRSVQKLLGHSRLGTTQRYTHLQLEQLMRIYDQAHPRASSRKKE</sequence>
<dbReference type="PROSITE" id="PS51900">
    <property type="entry name" value="CB"/>
    <property type="match status" value="1"/>
</dbReference>
<dbReference type="Proteomes" id="UP000095200">
    <property type="component" value="Unassembled WGS sequence"/>
</dbReference>
<dbReference type="GO" id="GO:0003677">
    <property type="term" value="F:DNA binding"/>
    <property type="evidence" value="ECO:0007669"/>
    <property type="project" value="UniProtKB-UniRule"/>
</dbReference>
<name>A0A194AI33_9BACT</name>
<dbReference type="PANTHER" id="PTHR30349:SF77">
    <property type="entry name" value="TYROSINE RECOMBINASE XERC"/>
    <property type="match status" value="1"/>
</dbReference>
<dbReference type="Pfam" id="PF02899">
    <property type="entry name" value="Phage_int_SAM_1"/>
    <property type="match status" value="1"/>
</dbReference>
<feature type="domain" description="Core-binding (CB)" evidence="11">
    <location>
        <begin position="5"/>
        <end position="93"/>
    </location>
</feature>
<feature type="active site" evidence="9">
    <location>
        <position position="251"/>
    </location>
</feature>
<evidence type="ECO:0000256" key="1">
    <source>
        <dbReference type="ARBA" id="ARBA00004496"/>
    </source>
</evidence>
<keyword evidence="5 9" id="KW-0229">DNA integration</keyword>
<evidence type="ECO:0000313" key="13">
    <source>
        <dbReference type="Proteomes" id="UP000095200"/>
    </source>
</evidence>
<gene>
    <name evidence="9" type="primary">xerC</name>
    <name evidence="12" type="ORF">DPF_2474</name>
</gene>
<dbReference type="InterPro" id="IPR013762">
    <property type="entry name" value="Integrase-like_cat_sf"/>
</dbReference>
<feature type="domain" description="Tyr recombinase" evidence="10">
    <location>
        <begin position="114"/>
        <end position="296"/>
    </location>
</feature>
<dbReference type="PANTHER" id="PTHR30349">
    <property type="entry name" value="PHAGE INTEGRASE-RELATED"/>
    <property type="match status" value="1"/>
</dbReference>
<keyword evidence="4 9" id="KW-0159">Chromosome partition</keyword>
<feature type="active site" evidence="9">
    <location>
        <position position="248"/>
    </location>
</feature>
<evidence type="ECO:0000256" key="2">
    <source>
        <dbReference type="ARBA" id="ARBA00022490"/>
    </source>
</evidence>
<evidence type="ECO:0000256" key="4">
    <source>
        <dbReference type="ARBA" id="ARBA00022829"/>
    </source>
</evidence>
<evidence type="ECO:0000313" key="12">
    <source>
        <dbReference type="EMBL" id="GAU09742.1"/>
    </source>
</evidence>
<feature type="active site" description="O-(3'-phospho-DNA)-tyrosine intermediate" evidence="9">
    <location>
        <position position="283"/>
    </location>
</feature>
<dbReference type="GO" id="GO:0005737">
    <property type="term" value="C:cytoplasm"/>
    <property type="evidence" value="ECO:0007669"/>
    <property type="project" value="UniProtKB-SubCell"/>
</dbReference>
<comment type="subcellular location">
    <subcellularLocation>
        <location evidence="1 9">Cytoplasm</location>
    </subcellularLocation>
</comment>
<dbReference type="Pfam" id="PF00589">
    <property type="entry name" value="Phage_integrase"/>
    <property type="match status" value="1"/>
</dbReference>
<dbReference type="RefSeq" id="WP_069859987.1">
    <property type="nucleotide sequence ID" value="NZ_BDFE01000020.1"/>
</dbReference>
<dbReference type="EMBL" id="BDFE01000020">
    <property type="protein sequence ID" value="GAU09742.1"/>
    <property type="molecule type" value="Genomic_DNA"/>
</dbReference>
<keyword evidence="2 9" id="KW-0963">Cytoplasm</keyword>
<dbReference type="CDD" id="cd00798">
    <property type="entry name" value="INT_XerDC_C"/>
    <property type="match status" value="1"/>
</dbReference>
<evidence type="ECO:0000259" key="10">
    <source>
        <dbReference type="PROSITE" id="PS51898"/>
    </source>
</evidence>
<evidence type="ECO:0000256" key="7">
    <source>
        <dbReference type="ARBA" id="ARBA00023172"/>
    </source>
</evidence>
<dbReference type="InterPro" id="IPR050090">
    <property type="entry name" value="Tyrosine_recombinase_XerCD"/>
</dbReference>
<evidence type="ECO:0000256" key="3">
    <source>
        <dbReference type="ARBA" id="ARBA00022618"/>
    </source>
</evidence>
<keyword evidence="13" id="KW-1185">Reference proteome</keyword>
<feature type="active site" evidence="9">
    <location>
        <position position="178"/>
    </location>
</feature>
<evidence type="ECO:0000256" key="9">
    <source>
        <dbReference type="HAMAP-Rule" id="MF_01808"/>
    </source>
</evidence>
<comment type="function">
    <text evidence="9">Site-specific tyrosine recombinase, which acts by catalyzing the cutting and rejoining of the recombining DNA molecules. The XerC-XerD complex is essential to convert dimers of the bacterial chromosome into monomers to permit their segregation at cell division. It also contributes to the segregational stability of plasmids.</text>
</comment>
<dbReference type="STRING" id="1592317.DPF_2474"/>
<dbReference type="Gene3D" id="1.10.443.10">
    <property type="entry name" value="Intergrase catalytic core"/>
    <property type="match status" value="1"/>
</dbReference>
<dbReference type="InterPro" id="IPR044068">
    <property type="entry name" value="CB"/>
</dbReference>
<organism evidence="12 13">
    <name type="scientific">Desulfoplanes formicivorans</name>
    <dbReference type="NCBI Taxonomy" id="1592317"/>
    <lineage>
        <taxon>Bacteria</taxon>
        <taxon>Pseudomonadati</taxon>
        <taxon>Thermodesulfobacteriota</taxon>
        <taxon>Desulfovibrionia</taxon>
        <taxon>Desulfovibrionales</taxon>
        <taxon>Desulfoplanaceae</taxon>
        <taxon>Desulfoplanes</taxon>
    </lineage>
</organism>
<feature type="active site" evidence="9">
    <location>
        <position position="274"/>
    </location>
</feature>
<dbReference type="OrthoDB" id="9801717at2"/>
<dbReference type="InterPro" id="IPR011010">
    <property type="entry name" value="DNA_brk_join_enz"/>
</dbReference>
<dbReference type="PROSITE" id="PS51898">
    <property type="entry name" value="TYR_RECOMBINASE"/>
    <property type="match status" value="1"/>
</dbReference>